<accession>A0A358HW85</accession>
<comment type="subcellular location">
    <subcellularLocation>
        <location evidence="12">Cell membrane</location>
        <topology evidence="12">Multi-pass membrane protein</topology>
    </subcellularLocation>
    <subcellularLocation>
        <location evidence="12">Bacterial flagellum basal body</location>
    </subcellularLocation>
</comment>
<dbReference type="GO" id="GO:0009425">
    <property type="term" value="C:bacterial-type flagellum basal body"/>
    <property type="evidence" value="ECO:0007669"/>
    <property type="project" value="UniProtKB-SubCell"/>
</dbReference>
<feature type="transmembrane region" description="Helical" evidence="12">
    <location>
        <begin position="213"/>
        <end position="232"/>
    </location>
</feature>
<dbReference type="PRINTS" id="PR00951">
    <property type="entry name" value="FLGBIOSNFLIP"/>
</dbReference>
<evidence type="ECO:0000256" key="6">
    <source>
        <dbReference type="ARBA" id="ARBA00022795"/>
    </source>
</evidence>
<evidence type="ECO:0000256" key="8">
    <source>
        <dbReference type="ARBA" id="ARBA00022989"/>
    </source>
</evidence>
<keyword evidence="5 12" id="KW-0812">Transmembrane</keyword>
<comment type="similarity">
    <text evidence="1 12">Belongs to the FliP/MopC/SpaP family.</text>
</comment>
<evidence type="ECO:0000313" key="13">
    <source>
        <dbReference type="EMBL" id="HBU99438.1"/>
    </source>
</evidence>
<dbReference type="STRING" id="168935.AUP42_04990"/>
<dbReference type="AlphaFoldDB" id="A0A358HW85"/>
<feature type="transmembrane region" description="Helical" evidence="12">
    <location>
        <begin position="244"/>
        <end position="263"/>
    </location>
</feature>
<dbReference type="Proteomes" id="UP000264753">
    <property type="component" value="Unassembled WGS sequence"/>
</dbReference>
<dbReference type="GO" id="GO:0009306">
    <property type="term" value="P:protein secretion"/>
    <property type="evidence" value="ECO:0007669"/>
    <property type="project" value="UniProtKB-UniRule"/>
</dbReference>
<keyword evidence="4 12" id="KW-1003">Cell membrane</keyword>
<dbReference type="InterPro" id="IPR005838">
    <property type="entry name" value="T3SS_IM_P"/>
</dbReference>
<evidence type="ECO:0000256" key="5">
    <source>
        <dbReference type="ARBA" id="ARBA00022692"/>
    </source>
</evidence>
<evidence type="ECO:0000256" key="9">
    <source>
        <dbReference type="ARBA" id="ARBA00023136"/>
    </source>
</evidence>
<keyword evidence="11 12" id="KW-1006">Bacterial flagellum protein export</keyword>
<name>A0A358HW85_9PROT</name>
<keyword evidence="13" id="KW-0966">Cell projection</keyword>
<keyword evidence="3 12" id="KW-0813">Transport</keyword>
<protein>
    <recommendedName>
        <fullName evidence="2 12">Flagellar biosynthetic protein FliP</fullName>
    </recommendedName>
</protein>
<dbReference type="EMBL" id="DPOP01000162">
    <property type="protein sequence ID" value="HCW69617.1"/>
    <property type="molecule type" value="Genomic_DNA"/>
</dbReference>
<evidence type="ECO:0000256" key="2">
    <source>
        <dbReference type="ARBA" id="ARBA00021714"/>
    </source>
</evidence>
<dbReference type="PRINTS" id="PR01302">
    <property type="entry name" value="TYPE3IMPPROT"/>
</dbReference>
<keyword evidence="10" id="KW-0975">Bacterial flagellum</keyword>
<comment type="caution">
    <text evidence="13">The sequence shown here is derived from an EMBL/GenBank/DDBJ whole genome shotgun (WGS) entry which is preliminary data.</text>
</comment>
<evidence type="ECO:0000256" key="12">
    <source>
        <dbReference type="RuleBase" id="RU362069"/>
    </source>
</evidence>
<keyword evidence="13" id="KW-0282">Flagellum</keyword>
<evidence type="ECO:0000256" key="11">
    <source>
        <dbReference type="ARBA" id="ARBA00023225"/>
    </source>
</evidence>
<feature type="transmembrane region" description="Helical" evidence="12">
    <location>
        <begin position="115"/>
        <end position="134"/>
    </location>
</feature>
<gene>
    <name evidence="12 13" type="primary">fliP</name>
    <name evidence="13" type="ORF">DEF21_16260</name>
    <name evidence="14" type="ORF">DHR80_20910</name>
</gene>
<dbReference type="RefSeq" id="WP_276654052.1">
    <property type="nucleotide sequence ID" value="NZ_DOOG01000138.1"/>
</dbReference>
<feature type="transmembrane region" description="Helical" evidence="12">
    <location>
        <begin position="27"/>
        <end position="50"/>
    </location>
</feature>
<keyword evidence="7 12" id="KW-0653">Protein transport</keyword>
<evidence type="ECO:0000256" key="10">
    <source>
        <dbReference type="ARBA" id="ARBA00023143"/>
    </source>
</evidence>
<dbReference type="NCBIfam" id="NF009438">
    <property type="entry name" value="PRK12797.1"/>
    <property type="match status" value="1"/>
</dbReference>
<evidence type="ECO:0000313" key="15">
    <source>
        <dbReference type="Proteomes" id="UP000264179"/>
    </source>
</evidence>
<keyword evidence="8 12" id="KW-1133">Transmembrane helix</keyword>
<evidence type="ECO:0000256" key="1">
    <source>
        <dbReference type="ARBA" id="ARBA00006257"/>
    </source>
</evidence>
<keyword evidence="13" id="KW-0969">Cilium</keyword>
<keyword evidence="6 12" id="KW-1005">Bacterial flagellum biogenesis</keyword>
<dbReference type="GO" id="GO:0044781">
    <property type="term" value="P:bacterial-type flagellum organization"/>
    <property type="evidence" value="ECO:0007669"/>
    <property type="project" value="UniProtKB-UniRule"/>
</dbReference>
<dbReference type="InterPro" id="IPR005837">
    <property type="entry name" value="FliP"/>
</dbReference>
<evidence type="ECO:0000313" key="16">
    <source>
        <dbReference type="Proteomes" id="UP000264753"/>
    </source>
</evidence>
<evidence type="ECO:0000256" key="3">
    <source>
        <dbReference type="ARBA" id="ARBA00022448"/>
    </source>
</evidence>
<proteinExistence type="inferred from homology"/>
<sequence>MSRSFDHNDTSHNTTASSPARWRAPRWLTLCAIWSLLPLIAILIGGDTVHAQTFNFDLGEGPGVTSSGRMIQLIGLITILSIAPAILMMVTSFTRIIVVLSLLRTALGIQQSPPNQVLVSLAMFLTLFIMMPTLERVWDEGIQPMINGDIDEFEGFERSVSPVHDFMMTQVRDRDLELFVNLAKVEITTPESIPLRALIPAFMISELRRAFEIGFLLFIPFLIIDMVVASILMSMGMMMLPPVIISLPFKLIFFVMVDGWYLIAGSLVESFGG</sequence>
<organism evidence="13 16">
    <name type="scientific">Thalassospira lucentensis</name>
    <dbReference type="NCBI Taxonomy" id="168935"/>
    <lineage>
        <taxon>Bacteria</taxon>
        <taxon>Pseudomonadati</taxon>
        <taxon>Pseudomonadota</taxon>
        <taxon>Alphaproteobacteria</taxon>
        <taxon>Rhodospirillales</taxon>
        <taxon>Thalassospiraceae</taxon>
        <taxon>Thalassospira</taxon>
    </lineage>
</organism>
<dbReference type="Proteomes" id="UP000264179">
    <property type="component" value="Unassembled WGS sequence"/>
</dbReference>
<evidence type="ECO:0000313" key="14">
    <source>
        <dbReference type="EMBL" id="HCW69617.1"/>
    </source>
</evidence>
<feature type="transmembrane region" description="Helical" evidence="12">
    <location>
        <begin position="70"/>
        <end position="103"/>
    </location>
</feature>
<comment type="function">
    <text evidence="12">Plays a role in the flagellum-specific transport system.</text>
</comment>
<keyword evidence="9 12" id="KW-0472">Membrane</keyword>
<dbReference type="PANTHER" id="PTHR30587:SF0">
    <property type="entry name" value="FLAGELLAR BIOSYNTHETIC PROTEIN FLIP"/>
    <property type="match status" value="1"/>
</dbReference>
<reference evidence="15 16" key="1">
    <citation type="journal article" date="2018" name="Nat. Biotechnol.">
        <title>A standardized bacterial taxonomy based on genome phylogeny substantially revises the tree of life.</title>
        <authorList>
            <person name="Parks D.H."/>
            <person name="Chuvochina M."/>
            <person name="Waite D.W."/>
            <person name="Rinke C."/>
            <person name="Skarshewski A."/>
            <person name="Chaumeil P.A."/>
            <person name="Hugenholtz P."/>
        </authorList>
    </citation>
    <scope>NUCLEOTIDE SEQUENCE [LARGE SCALE GENOMIC DNA]</scope>
    <source>
        <strain evidence="13">UBA8707</strain>
        <strain evidence="14">UBA9881</strain>
    </source>
</reference>
<dbReference type="GO" id="GO:0005886">
    <property type="term" value="C:plasma membrane"/>
    <property type="evidence" value="ECO:0007669"/>
    <property type="project" value="UniProtKB-SubCell"/>
</dbReference>
<dbReference type="PROSITE" id="PS01060">
    <property type="entry name" value="FLIP_1"/>
    <property type="match status" value="1"/>
</dbReference>
<dbReference type="EMBL" id="DOOG01000138">
    <property type="protein sequence ID" value="HBU99438.1"/>
    <property type="molecule type" value="Genomic_DNA"/>
</dbReference>
<dbReference type="Pfam" id="PF00813">
    <property type="entry name" value="FliP"/>
    <property type="match status" value="1"/>
</dbReference>
<evidence type="ECO:0000256" key="7">
    <source>
        <dbReference type="ARBA" id="ARBA00022927"/>
    </source>
</evidence>
<evidence type="ECO:0000256" key="4">
    <source>
        <dbReference type="ARBA" id="ARBA00022475"/>
    </source>
</evidence>
<dbReference type="NCBIfam" id="TIGR01103">
    <property type="entry name" value="fliP"/>
    <property type="match status" value="1"/>
</dbReference>
<dbReference type="PROSITE" id="PS01061">
    <property type="entry name" value="FLIP_2"/>
    <property type="match status" value="1"/>
</dbReference>
<dbReference type="PANTHER" id="PTHR30587">
    <property type="entry name" value="FLAGELLAR BIOSYNTHETIC PROTEIN FLIP"/>
    <property type="match status" value="1"/>
</dbReference>